<dbReference type="NCBIfam" id="TIGR01493">
    <property type="entry name" value="HAD-SF-IA-v2"/>
    <property type="match status" value="1"/>
</dbReference>
<dbReference type="SFLD" id="SFLDG01129">
    <property type="entry name" value="C1.5:_HAD__Beta-PGM__Phosphata"/>
    <property type="match status" value="1"/>
</dbReference>
<dbReference type="InterPro" id="IPR051540">
    <property type="entry name" value="S-2-haloacid_dehalogenase"/>
</dbReference>
<sequence>MDISKTRYIIFDTFGTVVDWHGSIVTHGMSLSKKYNLDIDWDEFANAWRNDGYFKATFDIAHGKREWVPADTVFMEYLDSRARECGLDVLSAEDYENLGKIWHRLSPWPDVLEGLNRLKTGYAIGPFSNGDFNLMIDIEKAACLPWDFITTGDLFKKFKPNPEVYVDEINLLGARPEEVAMVAAHPFDLDGAKLAGCTTIFVPRPMEYGPKVIYDEPDGKQEVDYVLNDFVELARLFGV</sequence>
<accession>A0ABV1D3W6</accession>
<organism evidence="3 4">
    <name type="scientific">Enterocloster hominis</name>
    <name type="common">ex Hitch et al. 2024</name>
    <dbReference type="NCBI Taxonomy" id="1917870"/>
    <lineage>
        <taxon>Bacteria</taxon>
        <taxon>Bacillati</taxon>
        <taxon>Bacillota</taxon>
        <taxon>Clostridia</taxon>
        <taxon>Lachnospirales</taxon>
        <taxon>Lachnospiraceae</taxon>
        <taxon>Enterocloster</taxon>
    </lineage>
</organism>
<comment type="caution">
    <text evidence="3">The sequence shown here is derived from an EMBL/GenBank/DDBJ whole genome shotgun (WGS) entry which is preliminary data.</text>
</comment>
<evidence type="ECO:0000313" key="3">
    <source>
        <dbReference type="EMBL" id="MEQ2425076.1"/>
    </source>
</evidence>
<keyword evidence="2" id="KW-0378">Hydrolase</keyword>
<evidence type="ECO:0000313" key="4">
    <source>
        <dbReference type="Proteomes" id="UP001454086"/>
    </source>
</evidence>
<gene>
    <name evidence="3" type="ORF">WMQ36_08835</name>
</gene>
<dbReference type="PRINTS" id="PR00413">
    <property type="entry name" value="HADHALOGNASE"/>
</dbReference>
<dbReference type="Gene3D" id="3.40.50.1000">
    <property type="entry name" value="HAD superfamily/HAD-like"/>
    <property type="match status" value="1"/>
</dbReference>
<protein>
    <submittedName>
        <fullName evidence="3">Haloacid dehalogenase type II</fullName>
    </submittedName>
</protein>
<dbReference type="SUPFAM" id="SSF56784">
    <property type="entry name" value="HAD-like"/>
    <property type="match status" value="1"/>
</dbReference>
<dbReference type="SFLD" id="SFLDS00003">
    <property type="entry name" value="Haloacid_Dehalogenase"/>
    <property type="match status" value="1"/>
</dbReference>
<dbReference type="Proteomes" id="UP001454086">
    <property type="component" value="Unassembled WGS sequence"/>
</dbReference>
<dbReference type="InterPro" id="IPR023214">
    <property type="entry name" value="HAD_sf"/>
</dbReference>
<evidence type="ECO:0000256" key="1">
    <source>
        <dbReference type="ARBA" id="ARBA00008106"/>
    </source>
</evidence>
<dbReference type="InterPro" id="IPR006439">
    <property type="entry name" value="HAD-SF_hydro_IA"/>
</dbReference>
<evidence type="ECO:0000256" key="2">
    <source>
        <dbReference type="ARBA" id="ARBA00022801"/>
    </source>
</evidence>
<name>A0ABV1D3W6_9FIRM</name>
<dbReference type="RefSeq" id="WP_008716059.1">
    <property type="nucleotide sequence ID" value="NZ_JBBMFM010000024.1"/>
</dbReference>
<reference evidence="3 4" key="1">
    <citation type="submission" date="2024-03" db="EMBL/GenBank/DDBJ databases">
        <title>Human intestinal bacterial collection.</title>
        <authorList>
            <person name="Pauvert C."/>
            <person name="Hitch T.C.A."/>
            <person name="Clavel T."/>
        </authorList>
    </citation>
    <scope>NUCLEOTIDE SEQUENCE [LARGE SCALE GENOMIC DNA]</scope>
    <source>
        <strain evidence="3 4">CLA-SR-H021</strain>
    </source>
</reference>
<comment type="similarity">
    <text evidence="1">Belongs to the HAD-like hydrolase superfamily. S-2-haloalkanoic acid dehalogenase family.</text>
</comment>
<dbReference type="Gene3D" id="1.10.150.240">
    <property type="entry name" value="Putative phosphatase, domain 2"/>
    <property type="match status" value="1"/>
</dbReference>
<dbReference type="EMBL" id="JBBMFM010000024">
    <property type="protein sequence ID" value="MEQ2425076.1"/>
    <property type="molecule type" value="Genomic_DNA"/>
</dbReference>
<dbReference type="InterPro" id="IPR023198">
    <property type="entry name" value="PGP-like_dom2"/>
</dbReference>
<dbReference type="NCBIfam" id="TIGR01428">
    <property type="entry name" value="HAD_type_II"/>
    <property type="match status" value="1"/>
</dbReference>
<keyword evidence="4" id="KW-1185">Reference proteome</keyword>
<dbReference type="InterPro" id="IPR006328">
    <property type="entry name" value="2-HAD"/>
</dbReference>
<dbReference type="Pfam" id="PF00702">
    <property type="entry name" value="Hydrolase"/>
    <property type="match status" value="1"/>
</dbReference>
<dbReference type="InterPro" id="IPR036412">
    <property type="entry name" value="HAD-like_sf"/>
</dbReference>
<proteinExistence type="inferred from homology"/>
<dbReference type="PANTHER" id="PTHR43316">
    <property type="entry name" value="HYDROLASE, HALOACID DELAHOGENASE-RELATED"/>
    <property type="match status" value="1"/>
</dbReference>
<dbReference type="PANTHER" id="PTHR43316:SF3">
    <property type="entry name" value="HALOACID DEHALOGENASE, TYPE II (AFU_ORTHOLOGUE AFUA_2G07750)-RELATED"/>
    <property type="match status" value="1"/>
</dbReference>